<accession>A0AAV3RMH2</accession>
<organism evidence="2 3">
    <name type="scientific">Lithospermum erythrorhizon</name>
    <name type="common">Purple gromwell</name>
    <name type="synonym">Lithospermum officinale var. erythrorhizon</name>
    <dbReference type="NCBI Taxonomy" id="34254"/>
    <lineage>
        <taxon>Eukaryota</taxon>
        <taxon>Viridiplantae</taxon>
        <taxon>Streptophyta</taxon>
        <taxon>Embryophyta</taxon>
        <taxon>Tracheophyta</taxon>
        <taxon>Spermatophyta</taxon>
        <taxon>Magnoliopsida</taxon>
        <taxon>eudicotyledons</taxon>
        <taxon>Gunneridae</taxon>
        <taxon>Pentapetalae</taxon>
        <taxon>asterids</taxon>
        <taxon>lamiids</taxon>
        <taxon>Boraginales</taxon>
        <taxon>Boraginaceae</taxon>
        <taxon>Boraginoideae</taxon>
        <taxon>Lithospermeae</taxon>
        <taxon>Lithospermum</taxon>
    </lineage>
</organism>
<keyword evidence="3" id="KW-1185">Reference proteome</keyword>
<reference evidence="2 3" key="1">
    <citation type="submission" date="2024-01" db="EMBL/GenBank/DDBJ databases">
        <title>The complete chloroplast genome sequence of Lithospermum erythrorhizon: insights into the phylogenetic relationship among Boraginaceae species and the maternal lineages of purple gromwells.</title>
        <authorList>
            <person name="Okada T."/>
            <person name="Watanabe K."/>
        </authorList>
    </citation>
    <scope>NUCLEOTIDE SEQUENCE [LARGE SCALE GENOMIC DNA]</scope>
</reference>
<evidence type="ECO:0000313" key="3">
    <source>
        <dbReference type="Proteomes" id="UP001454036"/>
    </source>
</evidence>
<dbReference type="Proteomes" id="UP001454036">
    <property type="component" value="Unassembled WGS sequence"/>
</dbReference>
<dbReference type="InterPro" id="IPR025398">
    <property type="entry name" value="DUF4371"/>
</dbReference>
<sequence>MTVVARYIYDKDFIVERFIGIVHVKETSAISLKNALETLLCGYKLSMSKIKRQGYDGASNMRGRFGVIEVLQKLEIDPSSDKDGEAKTLLLVMQTFDFVFMLHLMDDVLGVINDLCVALQRGDQDILNALDLVSNLNVKIPDMEAQYVKQLKSKCLAHVVSNLHHYKIDCFVNILNVQLKELNDRFTMENTELLKCVVSLSPCSSFETFDTKKLLKMARMYPNEFSEVEDQTLTNQFECYMRSVRGDARFFDLKGLAQLYRTLVQPKKHICFNWIFEFVKERCFTTISDKTILNRFQAMSKRRVQVKLV</sequence>
<proteinExistence type="predicted"/>
<evidence type="ECO:0000313" key="2">
    <source>
        <dbReference type="EMBL" id="GAA0182596.1"/>
    </source>
</evidence>
<protein>
    <recommendedName>
        <fullName evidence="1">DUF4371 domain-containing protein</fullName>
    </recommendedName>
</protein>
<gene>
    <name evidence="2" type="ORF">LIER_30392</name>
</gene>
<dbReference type="PANTHER" id="PTHR11697:SF230">
    <property type="entry name" value="ZINC FINGER, MYM DOMAIN CONTAINING 1"/>
    <property type="match status" value="1"/>
</dbReference>
<dbReference type="EMBL" id="BAABME010010863">
    <property type="protein sequence ID" value="GAA0182596.1"/>
    <property type="molecule type" value="Genomic_DNA"/>
</dbReference>
<dbReference type="Pfam" id="PF14291">
    <property type="entry name" value="DUF4371"/>
    <property type="match status" value="1"/>
</dbReference>
<feature type="domain" description="DUF4371" evidence="1">
    <location>
        <begin position="1"/>
        <end position="65"/>
    </location>
</feature>
<comment type="caution">
    <text evidence="2">The sequence shown here is derived from an EMBL/GenBank/DDBJ whole genome shotgun (WGS) entry which is preliminary data.</text>
</comment>
<dbReference type="InterPro" id="IPR055298">
    <property type="entry name" value="AtLOH3-like"/>
</dbReference>
<name>A0AAV3RMH2_LITER</name>
<dbReference type="PANTHER" id="PTHR11697">
    <property type="entry name" value="GENERAL TRANSCRIPTION FACTOR 2-RELATED ZINC FINGER PROTEIN"/>
    <property type="match status" value="1"/>
</dbReference>
<dbReference type="AlphaFoldDB" id="A0AAV3RMH2"/>
<evidence type="ECO:0000259" key="1">
    <source>
        <dbReference type="Pfam" id="PF14291"/>
    </source>
</evidence>